<dbReference type="InterPro" id="IPR001646">
    <property type="entry name" value="5peptide_repeat"/>
</dbReference>
<dbReference type="Proteomes" id="UP000603457">
    <property type="component" value="Unassembled WGS sequence"/>
</dbReference>
<dbReference type="SUPFAM" id="SSF141571">
    <property type="entry name" value="Pentapeptide repeat-like"/>
    <property type="match status" value="1"/>
</dbReference>
<keyword evidence="2" id="KW-1185">Reference proteome</keyword>
<accession>A0ABR8G3K7</accession>
<protein>
    <submittedName>
        <fullName evidence="1">Pentapeptide repeat-containing protein</fullName>
    </submittedName>
</protein>
<dbReference type="RefSeq" id="WP_190970422.1">
    <property type="nucleotide sequence ID" value="NZ_JACJTB010000050.1"/>
</dbReference>
<evidence type="ECO:0000313" key="1">
    <source>
        <dbReference type="EMBL" id="MBD2597792.1"/>
    </source>
</evidence>
<sequence>MDIEELKERYLQGARNFQKVSLSIPNIDEVLAKVSELEIQSSERLPKEVLEMIFKELVINNFDLSTADFSEATVVGSKFTQVKLDNVNFGKANLYCAKAISCSFIRANLTEANLERSSFYAVDLSNATLEKVILSQSSLGDVKLDMANLSEADLSSTYIHNCNFNNANLSRAKLIKAELWGVQFENVNLSNSNFSEAKLENCNLSGADLRGADLSKASLTLPESLNKLKLFGFDIQQMFGANMTGAYYNKNTKFPDDFNPKLLGMVYKE</sequence>
<comment type="caution">
    <text evidence="1">The sequence shown here is derived from an EMBL/GenBank/DDBJ whole genome shotgun (WGS) entry which is preliminary data.</text>
</comment>
<dbReference type="InterPro" id="IPR051082">
    <property type="entry name" value="Pentapeptide-BTB/POZ_domain"/>
</dbReference>
<evidence type="ECO:0000313" key="2">
    <source>
        <dbReference type="Proteomes" id="UP000603457"/>
    </source>
</evidence>
<reference evidence="1 2" key="1">
    <citation type="journal article" date="2020" name="ISME J.">
        <title>Comparative genomics reveals insights into cyanobacterial evolution and habitat adaptation.</title>
        <authorList>
            <person name="Chen M.Y."/>
            <person name="Teng W.K."/>
            <person name="Zhao L."/>
            <person name="Hu C.X."/>
            <person name="Zhou Y.K."/>
            <person name="Han B.P."/>
            <person name="Song L.R."/>
            <person name="Shu W.S."/>
        </authorList>
    </citation>
    <scope>NUCLEOTIDE SEQUENCE [LARGE SCALE GENOMIC DNA]</scope>
    <source>
        <strain evidence="1 2">FACHB-130</strain>
    </source>
</reference>
<proteinExistence type="predicted"/>
<dbReference type="PANTHER" id="PTHR14136:SF17">
    <property type="entry name" value="BTB_POZ DOMAIN-CONTAINING PROTEIN KCTD9"/>
    <property type="match status" value="1"/>
</dbReference>
<organism evidence="1 2">
    <name type="scientific">Nostoc spongiaeforme FACHB-130</name>
    <dbReference type="NCBI Taxonomy" id="1357510"/>
    <lineage>
        <taxon>Bacteria</taxon>
        <taxon>Bacillati</taxon>
        <taxon>Cyanobacteriota</taxon>
        <taxon>Cyanophyceae</taxon>
        <taxon>Nostocales</taxon>
        <taxon>Nostocaceae</taxon>
        <taxon>Nostoc</taxon>
    </lineage>
</organism>
<name>A0ABR8G3K7_9NOSO</name>
<dbReference type="Gene3D" id="2.160.20.80">
    <property type="entry name" value="E3 ubiquitin-protein ligase SopA"/>
    <property type="match status" value="2"/>
</dbReference>
<dbReference type="EMBL" id="JACJTB010000050">
    <property type="protein sequence ID" value="MBD2597792.1"/>
    <property type="molecule type" value="Genomic_DNA"/>
</dbReference>
<dbReference type="PANTHER" id="PTHR14136">
    <property type="entry name" value="BTB_POZ DOMAIN-CONTAINING PROTEIN KCTD9"/>
    <property type="match status" value="1"/>
</dbReference>
<gene>
    <name evidence="1" type="ORF">H6G74_26215</name>
</gene>
<dbReference type="Pfam" id="PF00805">
    <property type="entry name" value="Pentapeptide"/>
    <property type="match status" value="4"/>
</dbReference>